<dbReference type="InterPro" id="IPR020846">
    <property type="entry name" value="MFS_dom"/>
</dbReference>
<reference evidence="10" key="1">
    <citation type="journal article" date="2014" name="Proc. Natl. Acad. Sci. U.S.A.">
        <title>Extensive sampling of basidiomycete genomes demonstrates inadequacy of the white-rot/brown-rot paradigm for wood decay fungi.</title>
        <authorList>
            <person name="Riley R."/>
            <person name="Salamov A.A."/>
            <person name="Brown D.W."/>
            <person name="Nagy L.G."/>
            <person name="Floudas D."/>
            <person name="Held B.W."/>
            <person name="Levasseur A."/>
            <person name="Lombard V."/>
            <person name="Morin E."/>
            <person name="Otillar R."/>
            <person name="Lindquist E.A."/>
            <person name="Sun H."/>
            <person name="LaButti K.M."/>
            <person name="Schmutz J."/>
            <person name="Jabbour D."/>
            <person name="Luo H."/>
            <person name="Baker S.E."/>
            <person name="Pisabarro A.G."/>
            <person name="Walton J.D."/>
            <person name="Blanchette R.A."/>
            <person name="Henrissat B."/>
            <person name="Martin F."/>
            <person name="Cullen D."/>
            <person name="Hibbett D.S."/>
            <person name="Grigoriev I.V."/>
        </authorList>
    </citation>
    <scope>NUCLEOTIDE SEQUENCE [LARGE SCALE GENOMIC DNA]</scope>
    <source>
        <strain evidence="10">FD-172 SS1</strain>
    </source>
</reference>
<feature type="transmembrane region" description="Helical" evidence="7">
    <location>
        <begin position="274"/>
        <end position="294"/>
    </location>
</feature>
<keyword evidence="2" id="KW-0813">Transport</keyword>
<evidence type="ECO:0000256" key="7">
    <source>
        <dbReference type="SAM" id="Phobius"/>
    </source>
</evidence>
<dbReference type="EMBL" id="KL198026">
    <property type="protein sequence ID" value="KDQ16700.1"/>
    <property type="molecule type" value="Genomic_DNA"/>
</dbReference>
<evidence type="ECO:0000256" key="1">
    <source>
        <dbReference type="ARBA" id="ARBA00004141"/>
    </source>
</evidence>
<evidence type="ECO:0000313" key="9">
    <source>
        <dbReference type="EMBL" id="KDQ16700.1"/>
    </source>
</evidence>
<evidence type="ECO:0000256" key="2">
    <source>
        <dbReference type="ARBA" id="ARBA00022448"/>
    </source>
</evidence>
<evidence type="ECO:0000259" key="8">
    <source>
        <dbReference type="PROSITE" id="PS50850"/>
    </source>
</evidence>
<dbReference type="AlphaFoldDB" id="A0A067MPR0"/>
<dbReference type="InParanoid" id="A0A067MPR0"/>
<feature type="transmembrane region" description="Helical" evidence="7">
    <location>
        <begin position="314"/>
        <end position="334"/>
    </location>
</feature>
<dbReference type="Pfam" id="PF07690">
    <property type="entry name" value="MFS_1"/>
    <property type="match status" value="1"/>
</dbReference>
<accession>A0A067MPR0</accession>
<dbReference type="SUPFAM" id="SSF103473">
    <property type="entry name" value="MFS general substrate transporter"/>
    <property type="match status" value="1"/>
</dbReference>
<dbReference type="PANTHER" id="PTHR23504">
    <property type="entry name" value="MAJOR FACILITATOR SUPERFAMILY DOMAIN-CONTAINING PROTEIN 10"/>
    <property type="match status" value="1"/>
</dbReference>
<proteinExistence type="predicted"/>
<protein>
    <recommendedName>
        <fullName evidence="8">Major facilitator superfamily (MFS) profile domain-containing protein</fullName>
    </recommendedName>
</protein>
<dbReference type="InterPro" id="IPR036259">
    <property type="entry name" value="MFS_trans_sf"/>
</dbReference>
<sequence length="495" mass="53639">MAARASTRGYSTPLPKLQLSITFLVQIAEPITNSVIFPFINQEIIELGITDDPKKVGYYVGLIISLFFFTEFLCVLHWGRLSDRIGRRPVILTGLFGLTLSMVCFGFSKTLVQLIISRALAGALNANMGVIKSMMREITDETNFPKAAAFMPLVWTGGEAIGPFLGGTLSRPYDRFPTLFHSELWKTYPYLLPCISAACFPIVSFILGFLYLKESAPAVVQKSTSGSGSIGALERYQDAPGGSERTPLLSDNVDVAPSSPPPSTSLRDVLTRPVVIAVLNYACLCLTDIAVIVVQPLYLSTPIEFGGLGLSPPQIGLILGIGGFCAGLFQAVFFASLYERFGAKRVYIFSMSSYIPTIIAWPIINALARKLGRSHPWVWTVLVLQQLCLYLITPAFSCLMIYVSSAAPSRAQLGATNGLAQAVASLMRAIGPYSATSLFAFSIDHNVLGGTFVYWVLLFIAVMGIAVGTMLPKHATEAEAERHMHHQRGAGEGVS</sequence>
<dbReference type="HOGENOM" id="CLU_001265_54_6_1"/>
<dbReference type="Gene3D" id="1.20.1250.20">
    <property type="entry name" value="MFS general substrate transporter like domains"/>
    <property type="match status" value="1"/>
</dbReference>
<feature type="transmembrane region" description="Helical" evidence="7">
    <location>
        <begin position="90"/>
        <end position="108"/>
    </location>
</feature>
<dbReference type="PROSITE" id="PS50850">
    <property type="entry name" value="MFS"/>
    <property type="match status" value="1"/>
</dbReference>
<feature type="transmembrane region" description="Helical" evidence="7">
    <location>
        <begin position="147"/>
        <end position="170"/>
    </location>
</feature>
<gene>
    <name evidence="9" type="ORF">BOTBODRAFT_129590</name>
</gene>
<feature type="transmembrane region" description="Helical" evidence="7">
    <location>
        <begin position="452"/>
        <end position="472"/>
    </location>
</feature>
<dbReference type="PANTHER" id="PTHR23504:SF15">
    <property type="entry name" value="MAJOR FACILITATOR SUPERFAMILY (MFS) PROFILE DOMAIN-CONTAINING PROTEIN"/>
    <property type="match status" value="1"/>
</dbReference>
<evidence type="ECO:0000256" key="3">
    <source>
        <dbReference type="ARBA" id="ARBA00022692"/>
    </source>
</evidence>
<dbReference type="Proteomes" id="UP000027195">
    <property type="component" value="Unassembled WGS sequence"/>
</dbReference>
<dbReference type="InterPro" id="IPR001958">
    <property type="entry name" value="Tet-R_TetA/multi-R_MdtG-like"/>
</dbReference>
<dbReference type="InterPro" id="IPR011701">
    <property type="entry name" value="MFS"/>
</dbReference>
<keyword evidence="10" id="KW-1185">Reference proteome</keyword>
<feature type="transmembrane region" description="Helical" evidence="7">
    <location>
        <begin position="56"/>
        <end position="78"/>
    </location>
</feature>
<dbReference type="PRINTS" id="PR01035">
    <property type="entry name" value="TCRTETA"/>
</dbReference>
<dbReference type="OrthoDB" id="419616at2759"/>
<keyword evidence="5 7" id="KW-0472">Membrane</keyword>
<evidence type="ECO:0000256" key="4">
    <source>
        <dbReference type="ARBA" id="ARBA00022989"/>
    </source>
</evidence>
<feature type="domain" description="Major facilitator superfamily (MFS) profile" evidence="8">
    <location>
        <begin position="18"/>
        <end position="476"/>
    </location>
</feature>
<feature type="transmembrane region" description="Helical" evidence="7">
    <location>
        <begin position="376"/>
        <end position="403"/>
    </location>
</feature>
<name>A0A067MPR0_BOTB1</name>
<organism evidence="9 10">
    <name type="scientific">Botryobasidium botryosum (strain FD-172 SS1)</name>
    <dbReference type="NCBI Taxonomy" id="930990"/>
    <lineage>
        <taxon>Eukaryota</taxon>
        <taxon>Fungi</taxon>
        <taxon>Dikarya</taxon>
        <taxon>Basidiomycota</taxon>
        <taxon>Agaricomycotina</taxon>
        <taxon>Agaricomycetes</taxon>
        <taxon>Cantharellales</taxon>
        <taxon>Botryobasidiaceae</taxon>
        <taxon>Botryobasidium</taxon>
    </lineage>
</organism>
<keyword evidence="3 7" id="KW-0812">Transmembrane</keyword>
<evidence type="ECO:0000313" key="10">
    <source>
        <dbReference type="Proteomes" id="UP000027195"/>
    </source>
</evidence>
<feature type="region of interest" description="Disordered" evidence="6">
    <location>
        <begin position="236"/>
        <end position="264"/>
    </location>
</feature>
<feature type="transmembrane region" description="Helical" evidence="7">
    <location>
        <begin position="415"/>
        <end position="440"/>
    </location>
</feature>
<dbReference type="GO" id="GO:0016020">
    <property type="term" value="C:membrane"/>
    <property type="evidence" value="ECO:0007669"/>
    <property type="project" value="UniProtKB-SubCell"/>
</dbReference>
<keyword evidence="4 7" id="KW-1133">Transmembrane helix</keyword>
<dbReference type="GO" id="GO:0022857">
    <property type="term" value="F:transmembrane transporter activity"/>
    <property type="evidence" value="ECO:0007669"/>
    <property type="project" value="InterPro"/>
</dbReference>
<evidence type="ECO:0000256" key="5">
    <source>
        <dbReference type="ARBA" id="ARBA00023136"/>
    </source>
</evidence>
<dbReference type="CDD" id="cd17330">
    <property type="entry name" value="MFS_SLC46_TetA_like"/>
    <property type="match status" value="1"/>
</dbReference>
<comment type="subcellular location">
    <subcellularLocation>
        <location evidence="1">Membrane</location>
        <topology evidence="1">Multi-pass membrane protein</topology>
    </subcellularLocation>
</comment>
<feature type="transmembrane region" description="Helical" evidence="7">
    <location>
        <begin position="190"/>
        <end position="212"/>
    </location>
</feature>
<evidence type="ECO:0000256" key="6">
    <source>
        <dbReference type="SAM" id="MobiDB-lite"/>
    </source>
</evidence>
<feature type="transmembrane region" description="Helical" evidence="7">
    <location>
        <begin position="346"/>
        <end position="364"/>
    </location>
</feature>